<protein>
    <recommendedName>
        <fullName evidence="3">Glycosyl hydrolase-like 10 domain-containing protein</fullName>
    </recommendedName>
</protein>
<dbReference type="EMBL" id="MDEO01000025">
    <property type="protein sequence ID" value="OCX23415.1"/>
    <property type="molecule type" value="Genomic_DNA"/>
</dbReference>
<reference evidence="1 2" key="1">
    <citation type="submission" date="2016-08" db="EMBL/GenBank/DDBJ databases">
        <title>Whole genome sequence of Mesorhizobium sp. strain UASWS1009 isolated from industrial sewage.</title>
        <authorList>
            <person name="Crovadore J."/>
            <person name="Calmin G."/>
            <person name="Chablais R."/>
            <person name="Cochard B."/>
            <person name="Lefort F."/>
        </authorList>
    </citation>
    <scope>NUCLEOTIDE SEQUENCE [LARGE SCALE GENOMIC DNA]</scope>
    <source>
        <strain evidence="1 2">UASWS1009</strain>
    </source>
</reference>
<dbReference type="Proteomes" id="UP000094412">
    <property type="component" value="Unassembled WGS sequence"/>
</dbReference>
<comment type="caution">
    <text evidence="1">The sequence shown here is derived from an EMBL/GenBank/DDBJ whole genome shotgun (WGS) entry which is preliminary data.</text>
</comment>
<dbReference type="AlphaFoldDB" id="A0A1C2E8V3"/>
<evidence type="ECO:0008006" key="3">
    <source>
        <dbReference type="Google" id="ProtNLM"/>
    </source>
</evidence>
<sequence length="379" mass="42753">MMDLSVGVKIYDNDWFLKHGMEIEAAADLLRSMGITYVITQSRYLPMQDTAVESAVRGHDRARYAAQDDLAFRNALKDRGISYFGCLNICFDPAYTRRNPDLLPIDQHGNRAVQEDWYVGMAPDREENLAHKIGLLETAVRELQPEGIHLGFIRWPGFWETWLPDMQRASKPDYSYAPDTLRRFRDETGADIPVDQPIQAAQRIASHYREAWRDWKCGVTVSAIGGIRSAVRAIKPDTEIAINTLPFFRTDFDDAVTEVFGQDVSRLDAVVDVFEVMAYHQILRRDSAWPARIASDIKQRGKARAICTLQAKAIYLDGIHAGHGRADDISAEEFSDAVGRLEASPVDGVCVFTLSQLIERSETADGKAMIARLRNFRQA</sequence>
<dbReference type="RefSeq" id="WP_024925609.1">
    <property type="nucleotide sequence ID" value="NZ_MDEO01000025.1"/>
</dbReference>
<accession>A0A1C2E8V3</accession>
<keyword evidence="2" id="KW-1185">Reference proteome</keyword>
<organism evidence="1 2">
    <name type="scientific">Mesorhizobium hungaricum</name>
    <dbReference type="NCBI Taxonomy" id="1566387"/>
    <lineage>
        <taxon>Bacteria</taxon>
        <taxon>Pseudomonadati</taxon>
        <taxon>Pseudomonadota</taxon>
        <taxon>Alphaproteobacteria</taxon>
        <taxon>Hyphomicrobiales</taxon>
        <taxon>Phyllobacteriaceae</taxon>
        <taxon>Mesorhizobium</taxon>
    </lineage>
</organism>
<proteinExistence type="predicted"/>
<dbReference type="STRING" id="1566387.QV13_04205"/>
<evidence type="ECO:0000313" key="2">
    <source>
        <dbReference type="Proteomes" id="UP000094412"/>
    </source>
</evidence>
<dbReference type="Gene3D" id="3.20.20.80">
    <property type="entry name" value="Glycosidases"/>
    <property type="match status" value="1"/>
</dbReference>
<gene>
    <name evidence="1" type="ORF">QV13_04205</name>
</gene>
<evidence type="ECO:0000313" key="1">
    <source>
        <dbReference type="EMBL" id="OCX23415.1"/>
    </source>
</evidence>
<name>A0A1C2E8V3_9HYPH</name>
<dbReference type="OrthoDB" id="100605at2"/>